<reference evidence="1 2" key="1">
    <citation type="journal article" date="2022" name="New Phytol.">
        <title>Ecological generalism drives hyperdiversity of secondary metabolite gene clusters in xylarialean endophytes.</title>
        <authorList>
            <person name="Franco M.E.E."/>
            <person name="Wisecaver J.H."/>
            <person name="Arnold A.E."/>
            <person name="Ju Y.M."/>
            <person name="Slot J.C."/>
            <person name="Ahrendt S."/>
            <person name="Moore L.P."/>
            <person name="Eastman K.E."/>
            <person name="Scott K."/>
            <person name="Konkel Z."/>
            <person name="Mondo S.J."/>
            <person name="Kuo A."/>
            <person name="Hayes R.D."/>
            <person name="Haridas S."/>
            <person name="Andreopoulos B."/>
            <person name="Riley R."/>
            <person name="LaButti K."/>
            <person name="Pangilinan J."/>
            <person name="Lipzen A."/>
            <person name="Amirebrahimi M."/>
            <person name="Yan J."/>
            <person name="Adam C."/>
            <person name="Keymanesh K."/>
            <person name="Ng V."/>
            <person name="Louie K."/>
            <person name="Northen T."/>
            <person name="Drula E."/>
            <person name="Henrissat B."/>
            <person name="Hsieh H.M."/>
            <person name="Youens-Clark K."/>
            <person name="Lutzoni F."/>
            <person name="Miadlikowska J."/>
            <person name="Eastwood D.C."/>
            <person name="Hamelin R.C."/>
            <person name="Grigoriev I.V."/>
            <person name="U'Ren J.M."/>
        </authorList>
    </citation>
    <scope>NUCLEOTIDE SEQUENCE [LARGE SCALE GENOMIC DNA]</scope>
    <source>
        <strain evidence="1 2">ER1909</strain>
    </source>
</reference>
<evidence type="ECO:0000313" key="2">
    <source>
        <dbReference type="Proteomes" id="UP001497680"/>
    </source>
</evidence>
<dbReference type="EMBL" id="MU394337">
    <property type="protein sequence ID" value="KAI6084464.1"/>
    <property type="molecule type" value="Genomic_DNA"/>
</dbReference>
<name>A0ACC0CVN3_9PEZI</name>
<organism evidence="1 2">
    <name type="scientific">Hypoxylon rubiginosum</name>
    <dbReference type="NCBI Taxonomy" id="110542"/>
    <lineage>
        <taxon>Eukaryota</taxon>
        <taxon>Fungi</taxon>
        <taxon>Dikarya</taxon>
        <taxon>Ascomycota</taxon>
        <taxon>Pezizomycotina</taxon>
        <taxon>Sordariomycetes</taxon>
        <taxon>Xylariomycetidae</taxon>
        <taxon>Xylariales</taxon>
        <taxon>Hypoxylaceae</taxon>
        <taxon>Hypoxylon</taxon>
    </lineage>
</organism>
<protein>
    <submittedName>
        <fullName evidence="1">Uncharacterized protein</fullName>
    </submittedName>
</protein>
<sequence length="435" mass="48843">MMDSLEGIECLLLAASFHADSGNLRAAWSIIRRAMLTAQLMCLHRQKRPPLKTIQSKTEWNPQLLWYKIIYYDRFFSLILGLPQGSMDNSMGAPSALVNDTPMGRLERRHCVLASRILLRNDTDFNTPDELDTLAIDKELRQLAESMPSKWWLIPNLAYMKDSDDLFWTTVRLTNQVFHYILLSHLHLPYLLLSGDHEYSRVACVNASRDMLHRYMGFRTFNSVLYCCHSMDFFAITASMTLILAHLSQSGSGSALVHQRTSDRALMEEILDNMEQVGTLSKVISISERGAGVLRRLLVIEADAASGSRYRLEAGETNDTRALRLNFPYFGTITITQYTPEVSERPLGSERTAEEAPRGNLPDLSAGGMSSLSTGYVNAASAMVQPNGAVDTGSGGLSFGESLGQEDWEFQDANMSFFDALMKESDAQMAYWWLQ</sequence>
<accession>A0ACC0CVN3</accession>
<gene>
    <name evidence="1" type="ORF">F4821DRAFT_242906</name>
</gene>
<comment type="caution">
    <text evidence="1">The sequence shown here is derived from an EMBL/GenBank/DDBJ whole genome shotgun (WGS) entry which is preliminary data.</text>
</comment>
<evidence type="ECO:0000313" key="1">
    <source>
        <dbReference type="EMBL" id="KAI6084464.1"/>
    </source>
</evidence>
<dbReference type="Proteomes" id="UP001497680">
    <property type="component" value="Unassembled WGS sequence"/>
</dbReference>
<keyword evidence="2" id="KW-1185">Reference proteome</keyword>
<proteinExistence type="predicted"/>